<dbReference type="InterPro" id="IPR050810">
    <property type="entry name" value="Bact_Secretion_Sys_Channel"/>
</dbReference>
<protein>
    <submittedName>
        <fullName evidence="4">Uncharacterized protein</fullName>
    </submittedName>
</protein>
<dbReference type="EMBL" id="QHKO01000001">
    <property type="protein sequence ID" value="RAL24816.1"/>
    <property type="molecule type" value="Genomic_DNA"/>
</dbReference>
<dbReference type="OrthoDB" id="9775455at2"/>
<evidence type="ECO:0000259" key="2">
    <source>
        <dbReference type="Pfam" id="PF00263"/>
    </source>
</evidence>
<keyword evidence="5" id="KW-1185">Reference proteome</keyword>
<feature type="domain" description="Type II/III secretion system secretin-like" evidence="2">
    <location>
        <begin position="268"/>
        <end position="420"/>
    </location>
</feature>
<evidence type="ECO:0000259" key="3">
    <source>
        <dbReference type="Pfam" id="PF13629"/>
    </source>
</evidence>
<dbReference type="Pfam" id="PF00263">
    <property type="entry name" value="Secretin"/>
    <property type="match status" value="1"/>
</dbReference>
<evidence type="ECO:0000256" key="1">
    <source>
        <dbReference type="RuleBase" id="RU004003"/>
    </source>
</evidence>
<dbReference type="Proteomes" id="UP000249169">
    <property type="component" value="Unassembled WGS sequence"/>
</dbReference>
<comment type="caution">
    <text evidence="4">The sequence shown here is derived from an EMBL/GenBank/DDBJ whole genome shotgun (WGS) entry which is preliminary data.</text>
</comment>
<evidence type="ECO:0000313" key="5">
    <source>
        <dbReference type="Proteomes" id="UP000249169"/>
    </source>
</evidence>
<feature type="domain" description="Pilus formation protein N-terminal" evidence="3">
    <location>
        <begin position="39"/>
        <end position="106"/>
    </location>
</feature>
<gene>
    <name evidence="4" type="ORF">DL240_00980</name>
</gene>
<comment type="similarity">
    <text evidence="1">Belongs to the bacterial secretin family.</text>
</comment>
<dbReference type="PANTHER" id="PTHR30332">
    <property type="entry name" value="PROBABLE GENERAL SECRETION PATHWAY PROTEIN D"/>
    <property type="match status" value="1"/>
</dbReference>
<name>A0A328CAV2_9DELT</name>
<sequence length="459" mass="49985">MKTLFRLGALWAVLCVVVPLLVVPLEDAHAQNTVVPDMEFTIAVGETLTLDARGVRRVSIGLPEIADAQTSSDQRFLFISGKSEGVTTINIFAGSGNEQRTLLIRVVGVNPTALAEEVRSVLGDRAGVDIRVVKGRVLIEGEVSSEIFQRKIDRLTELYPNQVLNFATYREAFVEGARMVAIDVYFIQLATTNQDNLGVRWNQFIGMNLTGGSGDVPLFYNASELGPGVLPADSVLPPRPMALTGGSGLTTYSSIVGNLNFALDLLVDSGMIKTIQHATMITEAGTETNYLSGGTLLIPISTDTSIGIAEKEYGLKMKVTPVLDFENRVKLTIEMVYSELDYANGVQGLPALRNNEITSTVNMQEGQSVLVSSQDNVVFTSNERGLWLLSRIPILGWAFKSRSMLNQELNNALFLTPRVYEPGTDYHRTLVQGVFQELLDAGAQAEDLPELTNAQPQGE</sequence>
<dbReference type="GO" id="GO:0015627">
    <property type="term" value="C:type II protein secretion system complex"/>
    <property type="evidence" value="ECO:0007669"/>
    <property type="project" value="TreeGrafter"/>
</dbReference>
<dbReference type="InterPro" id="IPR004846">
    <property type="entry name" value="T2SS/T3SS_dom"/>
</dbReference>
<organism evidence="4 5">
    <name type="scientific">Lujinxingia litoralis</name>
    <dbReference type="NCBI Taxonomy" id="2211119"/>
    <lineage>
        <taxon>Bacteria</taxon>
        <taxon>Deltaproteobacteria</taxon>
        <taxon>Bradymonadales</taxon>
        <taxon>Lujinxingiaceae</taxon>
        <taxon>Lujinxingia</taxon>
    </lineage>
</organism>
<evidence type="ECO:0000313" key="4">
    <source>
        <dbReference type="EMBL" id="RAL24816.1"/>
    </source>
</evidence>
<dbReference type="AlphaFoldDB" id="A0A328CAV2"/>
<dbReference type="Pfam" id="PF13629">
    <property type="entry name" value="T2SS-T3SS_pil_N"/>
    <property type="match status" value="1"/>
</dbReference>
<dbReference type="RefSeq" id="WP_111727988.1">
    <property type="nucleotide sequence ID" value="NZ_QHKO01000001.1"/>
</dbReference>
<proteinExistence type="inferred from homology"/>
<accession>A0A328CAV2</accession>
<reference evidence="4 5" key="1">
    <citation type="submission" date="2018-05" db="EMBL/GenBank/DDBJ databases">
        <title>Lujinxingia marina gen. nov. sp. nov., a new facultative anaerobic member of the class Deltaproteobacteria, and proposal of Lujinxingaceae fam. nov.</title>
        <authorList>
            <person name="Li C.-M."/>
        </authorList>
    </citation>
    <scope>NUCLEOTIDE SEQUENCE [LARGE SCALE GENOMIC DNA]</scope>
    <source>
        <strain evidence="4 5">B210</strain>
    </source>
</reference>
<dbReference type="GO" id="GO:0009306">
    <property type="term" value="P:protein secretion"/>
    <property type="evidence" value="ECO:0007669"/>
    <property type="project" value="InterPro"/>
</dbReference>
<dbReference type="PANTHER" id="PTHR30332:SF17">
    <property type="entry name" value="TYPE IV PILIATION SYSTEM PROTEIN DR_0774-RELATED"/>
    <property type="match status" value="1"/>
</dbReference>
<dbReference type="InterPro" id="IPR032789">
    <property type="entry name" value="T2SS-T3SS_pil_N"/>
</dbReference>